<sequence>MRRERLIPLLEWARREGMSESLARKWIREGRVEAVRLGHYWYIPEVVDGPEQGTQTYTFFTHAGGAGKTSLARDLGFELASRGYRVLLVDADPQANLTAWLGVDPNSVAEEETLLKVIRQDLLPRPRQVGRNLYLIPASVNLAMGELELDKKPLGALALRTALERVEGEYDLVLVDSLPSLGSLAVMAALAGDGLLVPVETGAKGIQALGAVVQVAQEYREALRKVNPEGVAGRSHIISAFIPTKYDARTQGDNRILQALGELEEIAPVAPRVAYRPGPHRKATEGQIPIQLTGDREAAEEVALLTDFLLKRVFRFEEVVA</sequence>
<dbReference type="RefSeq" id="WP_019551580.1">
    <property type="nucleotide sequence ID" value="NZ_PELP01000232.1"/>
</dbReference>
<protein>
    <submittedName>
        <fullName evidence="2">ParA family protein</fullName>
    </submittedName>
</protein>
<evidence type="ECO:0000313" key="3">
    <source>
        <dbReference type="Proteomes" id="UP000286734"/>
    </source>
</evidence>
<dbReference type="Pfam" id="PF13614">
    <property type="entry name" value="AAA_31"/>
    <property type="match status" value="1"/>
</dbReference>
<accession>A0A430R7U7</accession>
<dbReference type="InterPro" id="IPR050678">
    <property type="entry name" value="DNA_Partitioning_ATPase"/>
</dbReference>
<dbReference type="GeneID" id="93867614"/>
<dbReference type="SUPFAM" id="SSF52540">
    <property type="entry name" value="P-loop containing nucleoside triphosphate hydrolases"/>
    <property type="match status" value="1"/>
</dbReference>
<dbReference type="Gene3D" id="3.40.50.300">
    <property type="entry name" value="P-loop containing nucleotide triphosphate hydrolases"/>
    <property type="match status" value="1"/>
</dbReference>
<dbReference type="InterPro" id="IPR025669">
    <property type="entry name" value="AAA_dom"/>
</dbReference>
<dbReference type="EMBL" id="PELP01000232">
    <property type="protein sequence ID" value="RTH03496.1"/>
    <property type="molecule type" value="Genomic_DNA"/>
</dbReference>
<comment type="caution">
    <text evidence="2">The sequence shown here is derived from an EMBL/GenBank/DDBJ whole genome shotgun (WGS) entry which is preliminary data.</text>
</comment>
<name>A0A430R7U7_THESC</name>
<dbReference type="CDD" id="cd02042">
    <property type="entry name" value="ParAB_family"/>
    <property type="match status" value="1"/>
</dbReference>
<dbReference type="PANTHER" id="PTHR13696">
    <property type="entry name" value="P-LOOP CONTAINING NUCLEOSIDE TRIPHOSPHATE HYDROLASE"/>
    <property type="match status" value="1"/>
</dbReference>
<proteinExistence type="predicted"/>
<dbReference type="AlphaFoldDB" id="A0A430R7U7"/>
<evidence type="ECO:0000259" key="1">
    <source>
        <dbReference type="Pfam" id="PF13614"/>
    </source>
</evidence>
<dbReference type="Proteomes" id="UP000286734">
    <property type="component" value="Unassembled WGS sequence"/>
</dbReference>
<gene>
    <name evidence="2" type="ORF">CSW47_08550</name>
</gene>
<reference evidence="2 3" key="1">
    <citation type="journal article" date="2019" name="Extremophiles">
        <title>Biogeography of thermophiles and predominance of Thermus scotoductus in domestic water heaters.</title>
        <authorList>
            <person name="Wilpiszeski R.L."/>
            <person name="Zhang Z."/>
            <person name="House C.H."/>
        </authorList>
    </citation>
    <scope>NUCLEOTIDE SEQUENCE [LARGE SCALE GENOMIC DNA]</scope>
    <source>
        <strain evidence="2 3">34_S34</strain>
    </source>
</reference>
<dbReference type="PANTHER" id="PTHR13696:SF52">
    <property type="entry name" value="PARA FAMILY PROTEIN CT_582"/>
    <property type="match status" value="1"/>
</dbReference>
<dbReference type="InterPro" id="IPR027417">
    <property type="entry name" value="P-loop_NTPase"/>
</dbReference>
<evidence type="ECO:0000313" key="2">
    <source>
        <dbReference type="EMBL" id="RTH03496.1"/>
    </source>
</evidence>
<organism evidence="2 3">
    <name type="scientific">Thermus scotoductus</name>
    <dbReference type="NCBI Taxonomy" id="37636"/>
    <lineage>
        <taxon>Bacteria</taxon>
        <taxon>Thermotogati</taxon>
        <taxon>Deinococcota</taxon>
        <taxon>Deinococci</taxon>
        <taxon>Thermales</taxon>
        <taxon>Thermaceae</taxon>
        <taxon>Thermus</taxon>
    </lineage>
</organism>
<feature type="domain" description="AAA" evidence="1">
    <location>
        <begin position="59"/>
        <end position="221"/>
    </location>
</feature>